<evidence type="ECO:0000313" key="2">
    <source>
        <dbReference type="Proteomes" id="UP000243081"/>
    </source>
</evidence>
<name>A0A179I7E1_CORDF</name>
<protein>
    <submittedName>
        <fullName evidence="1">Uncharacterized protein</fullName>
    </submittedName>
</protein>
<organism evidence="1 2">
    <name type="scientific">Cordyceps confragosa</name>
    <name type="common">Lecanicillium lecanii</name>
    <dbReference type="NCBI Taxonomy" id="2714763"/>
    <lineage>
        <taxon>Eukaryota</taxon>
        <taxon>Fungi</taxon>
        <taxon>Dikarya</taxon>
        <taxon>Ascomycota</taxon>
        <taxon>Pezizomycotina</taxon>
        <taxon>Sordariomycetes</taxon>
        <taxon>Hypocreomycetidae</taxon>
        <taxon>Hypocreales</taxon>
        <taxon>Cordycipitaceae</taxon>
        <taxon>Akanthomyces</taxon>
    </lineage>
</organism>
<dbReference type="OrthoDB" id="409136at2759"/>
<evidence type="ECO:0000313" key="1">
    <source>
        <dbReference type="EMBL" id="OAQ97413.1"/>
    </source>
</evidence>
<dbReference type="GO" id="GO:0005829">
    <property type="term" value="C:cytosol"/>
    <property type="evidence" value="ECO:0007669"/>
    <property type="project" value="TreeGrafter"/>
</dbReference>
<reference evidence="1 2" key="1">
    <citation type="submission" date="2016-03" db="EMBL/GenBank/DDBJ databases">
        <title>Fine-scale spatial genetic structure of a fungal parasite of coffee scale insects.</title>
        <authorList>
            <person name="Jackson D."/>
            <person name="Zemenick K.A."/>
            <person name="Malloure B."/>
            <person name="Quandt C.A."/>
            <person name="James T.Y."/>
        </authorList>
    </citation>
    <scope>NUCLEOTIDE SEQUENCE [LARGE SCALE GENOMIC DNA]</scope>
    <source>
        <strain evidence="1 2">UM487</strain>
    </source>
</reference>
<dbReference type="Gene3D" id="3.10.620.30">
    <property type="match status" value="1"/>
</dbReference>
<dbReference type="InterPro" id="IPR050883">
    <property type="entry name" value="PNGase"/>
</dbReference>
<dbReference type="GO" id="GO:0006516">
    <property type="term" value="P:glycoprotein catabolic process"/>
    <property type="evidence" value="ECO:0007669"/>
    <property type="project" value="TreeGrafter"/>
</dbReference>
<dbReference type="InterPro" id="IPR038765">
    <property type="entry name" value="Papain-like_cys_pep_sf"/>
</dbReference>
<dbReference type="PANTHER" id="PTHR12143:SF19">
    <property type="entry name" value="PEPTIDE-N(4)-(N-ACETYL-BETA-GLUCOSAMINYL)ASPARAGINE AMIDASE"/>
    <property type="match status" value="1"/>
</dbReference>
<dbReference type="EMBL" id="LUKN01003467">
    <property type="protein sequence ID" value="OAQ97413.1"/>
    <property type="molecule type" value="Genomic_DNA"/>
</dbReference>
<dbReference type="PANTHER" id="PTHR12143">
    <property type="entry name" value="PEPTIDE N-GLYCANASE PNGASE -RELATED"/>
    <property type="match status" value="1"/>
</dbReference>
<gene>
    <name evidence="1" type="ORF">LLEC1_04581</name>
</gene>
<keyword evidence="2" id="KW-1185">Reference proteome</keyword>
<sequence>MNCSRFTCSKAFPSVLRPDYQRQIGPRMKDNLSRTPSMYEDADLQDLALATMPLDELYGKASKNLEYEKNAPLPGGENLPRWNLTEYSTIAMMSWFKNEFFIWRSTYSHEDEERSRRRMDKLLGSIDRALGTRVRWVWTANDHIFVKVYSVGQGRWAHADSCDSVFDKPRFYREARGKALTYAIDFSVDGATDVTTRYVRKVSLFRQSPRTQCSEEVLLCILQRITALRRSSVGDKERALLREEDGLEQVELGSYIMSSVASEFIANFGSRGTAQSKKKLVSKACES</sequence>
<proteinExistence type="predicted"/>
<comment type="caution">
    <text evidence="1">The sequence shown here is derived from an EMBL/GenBank/DDBJ whole genome shotgun (WGS) entry which is preliminary data.</text>
</comment>
<dbReference type="AlphaFoldDB" id="A0A179I7E1"/>
<dbReference type="Proteomes" id="UP000243081">
    <property type="component" value="Unassembled WGS sequence"/>
</dbReference>
<dbReference type="GO" id="GO:0000224">
    <property type="term" value="F:peptide-N4-(N-acetyl-beta-glucosaminyl)asparagine amidase activity"/>
    <property type="evidence" value="ECO:0007669"/>
    <property type="project" value="TreeGrafter"/>
</dbReference>
<dbReference type="GO" id="GO:0005634">
    <property type="term" value="C:nucleus"/>
    <property type="evidence" value="ECO:0007669"/>
    <property type="project" value="TreeGrafter"/>
</dbReference>
<dbReference type="SUPFAM" id="SSF54001">
    <property type="entry name" value="Cysteine proteinases"/>
    <property type="match status" value="1"/>
</dbReference>
<accession>A0A179I7E1</accession>